<protein>
    <recommendedName>
        <fullName evidence="3">RNA-directed DNA polymerase, eukaryota</fullName>
    </recommendedName>
</protein>
<accession>A0ABQ5CCK3</accession>
<keyword evidence="2" id="KW-1185">Reference proteome</keyword>
<organism evidence="1 2">
    <name type="scientific">Tanacetum coccineum</name>
    <dbReference type="NCBI Taxonomy" id="301880"/>
    <lineage>
        <taxon>Eukaryota</taxon>
        <taxon>Viridiplantae</taxon>
        <taxon>Streptophyta</taxon>
        <taxon>Embryophyta</taxon>
        <taxon>Tracheophyta</taxon>
        <taxon>Spermatophyta</taxon>
        <taxon>Magnoliopsida</taxon>
        <taxon>eudicotyledons</taxon>
        <taxon>Gunneridae</taxon>
        <taxon>Pentapetalae</taxon>
        <taxon>asterids</taxon>
        <taxon>campanulids</taxon>
        <taxon>Asterales</taxon>
        <taxon>Asteraceae</taxon>
        <taxon>Asteroideae</taxon>
        <taxon>Anthemideae</taxon>
        <taxon>Anthemidinae</taxon>
        <taxon>Tanacetum</taxon>
    </lineage>
</organism>
<dbReference type="PANTHER" id="PTHR33116">
    <property type="entry name" value="REVERSE TRANSCRIPTASE ZINC-BINDING DOMAIN-CONTAINING PROTEIN-RELATED-RELATED"/>
    <property type="match status" value="1"/>
</dbReference>
<gene>
    <name evidence="1" type="ORF">Tco_0894271</name>
</gene>
<sequence>MYLTQFFKSKMSIDGDWIDEPCKMGLLDPYFKKLWVWPLNGEDGFKMSLSAMGSILVNGCLTLPLSSTRVEHGLTPLSSLYVGMSPSRRKAWDEIIGKVSNRLSKWKIKTLSIGGRLTLIKSVLTSLPLYHMSLYKAPLGVLRDLESLRRKFFNWLPI</sequence>
<dbReference type="Proteomes" id="UP001151760">
    <property type="component" value="Unassembled WGS sequence"/>
</dbReference>
<evidence type="ECO:0008006" key="3">
    <source>
        <dbReference type="Google" id="ProtNLM"/>
    </source>
</evidence>
<reference evidence="1" key="2">
    <citation type="submission" date="2022-01" db="EMBL/GenBank/DDBJ databases">
        <authorList>
            <person name="Yamashiro T."/>
            <person name="Shiraishi A."/>
            <person name="Satake H."/>
            <person name="Nakayama K."/>
        </authorList>
    </citation>
    <scope>NUCLEOTIDE SEQUENCE</scope>
</reference>
<reference evidence="1" key="1">
    <citation type="journal article" date="2022" name="Int. J. Mol. Sci.">
        <title>Draft Genome of Tanacetum Coccineum: Genomic Comparison of Closely Related Tanacetum-Family Plants.</title>
        <authorList>
            <person name="Yamashiro T."/>
            <person name="Shiraishi A."/>
            <person name="Nakayama K."/>
            <person name="Satake H."/>
        </authorList>
    </citation>
    <scope>NUCLEOTIDE SEQUENCE</scope>
</reference>
<name>A0ABQ5CCK3_9ASTR</name>
<dbReference type="PANTHER" id="PTHR33116:SF79">
    <property type="entry name" value="REVERSE TRANSCRIPTASE DOMAIN, ZINC FINGER, CCHC-TYPE-RELATED"/>
    <property type="match status" value="1"/>
</dbReference>
<dbReference type="EMBL" id="BQNB010014127">
    <property type="protein sequence ID" value="GJT24334.1"/>
    <property type="molecule type" value="Genomic_DNA"/>
</dbReference>
<evidence type="ECO:0000313" key="1">
    <source>
        <dbReference type="EMBL" id="GJT24334.1"/>
    </source>
</evidence>
<evidence type="ECO:0000313" key="2">
    <source>
        <dbReference type="Proteomes" id="UP001151760"/>
    </source>
</evidence>
<proteinExistence type="predicted"/>
<comment type="caution">
    <text evidence="1">The sequence shown here is derived from an EMBL/GenBank/DDBJ whole genome shotgun (WGS) entry which is preliminary data.</text>
</comment>